<organism evidence="2 3">
    <name type="scientific">Steroidobacter flavus</name>
    <dbReference type="NCBI Taxonomy" id="1842136"/>
    <lineage>
        <taxon>Bacteria</taxon>
        <taxon>Pseudomonadati</taxon>
        <taxon>Pseudomonadota</taxon>
        <taxon>Gammaproteobacteria</taxon>
        <taxon>Steroidobacterales</taxon>
        <taxon>Steroidobacteraceae</taxon>
        <taxon>Steroidobacter</taxon>
    </lineage>
</organism>
<dbReference type="RefSeq" id="WP_380596164.1">
    <property type="nucleotide sequence ID" value="NZ_JBHSDU010000003.1"/>
</dbReference>
<comment type="caution">
    <text evidence="2">The sequence shown here is derived from an EMBL/GenBank/DDBJ whole genome shotgun (WGS) entry which is preliminary data.</text>
</comment>
<evidence type="ECO:0000313" key="3">
    <source>
        <dbReference type="Proteomes" id="UP001595904"/>
    </source>
</evidence>
<proteinExistence type="predicted"/>
<evidence type="ECO:0000259" key="1">
    <source>
        <dbReference type="Pfam" id="PF22481"/>
    </source>
</evidence>
<dbReference type="Proteomes" id="UP001595904">
    <property type="component" value="Unassembled WGS sequence"/>
</dbReference>
<dbReference type="Pfam" id="PF22481">
    <property type="entry name" value="DUF6985"/>
    <property type="match status" value="1"/>
</dbReference>
<reference evidence="3" key="1">
    <citation type="journal article" date="2019" name="Int. J. Syst. Evol. Microbiol.">
        <title>The Global Catalogue of Microorganisms (GCM) 10K type strain sequencing project: providing services to taxonomists for standard genome sequencing and annotation.</title>
        <authorList>
            <consortium name="The Broad Institute Genomics Platform"/>
            <consortium name="The Broad Institute Genome Sequencing Center for Infectious Disease"/>
            <person name="Wu L."/>
            <person name="Ma J."/>
        </authorList>
    </citation>
    <scope>NUCLEOTIDE SEQUENCE [LARGE SCALE GENOMIC DNA]</scope>
    <source>
        <strain evidence="3">CGMCC 1.10759</strain>
    </source>
</reference>
<gene>
    <name evidence="2" type="ORF">ACFPN2_08425</name>
</gene>
<accession>A0ABV8SNU9</accession>
<protein>
    <submittedName>
        <fullName evidence="2">DUF6985 domain-containing protein</fullName>
    </submittedName>
</protein>
<feature type="domain" description="DUF6985" evidence="1">
    <location>
        <begin position="6"/>
        <end position="155"/>
    </location>
</feature>
<keyword evidence="3" id="KW-1185">Reference proteome</keyword>
<dbReference type="EMBL" id="JBHSDU010000003">
    <property type="protein sequence ID" value="MFC4309101.1"/>
    <property type="molecule type" value="Genomic_DNA"/>
</dbReference>
<dbReference type="InterPro" id="IPR054254">
    <property type="entry name" value="DUF6985"/>
</dbReference>
<sequence length="156" mass="17363">MEDTLFGAMVYDYGWVGRYRYKLFGNLVNVNLVVPCDEGDEIESAQREAFVAFDARRDELIAQAEAAIFSYYQSELEEWRDQFGADSADELAPVISEPAELASLIEPTDILIKRSFGSGDRVVGLLFSSSWDPQLGLGVRFLNEAIVEVGPQDVAL</sequence>
<evidence type="ECO:0000313" key="2">
    <source>
        <dbReference type="EMBL" id="MFC4309101.1"/>
    </source>
</evidence>
<name>A0ABV8SNU9_9GAMM</name>